<comment type="caution">
    <text evidence="1">The sequence shown here is derived from an EMBL/GenBank/DDBJ whole genome shotgun (WGS) entry which is preliminary data.</text>
</comment>
<accession>A0A4U6XSP9</accession>
<evidence type="ECO:0000313" key="1">
    <source>
        <dbReference type="EMBL" id="TKW58930.1"/>
    </source>
</evidence>
<organism evidence="1 2">
    <name type="scientific">Colletotrichum tanaceti</name>
    <dbReference type="NCBI Taxonomy" id="1306861"/>
    <lineage>
        <taxon>Eukaryota</taxon>
        <taxon>Fungi</taxon>
        <taxon>Dikarya</taxon>
        <taxon>Ascomycota</taxon>
        <taxon>Pezizomycotina</taxon>
        <taxon>Sordariomycetes</taxon>
        <taxon>Hypocreomycetidae</taxon>
        <taxon>Glomerellales</taxon>
        <taxon>Glomerellaceae</taxon>
        <taxon>Colletotrichum</taxon>
        <taxon>Colletotrichum destructivum species complex</taxon>
    </lineage>
</organism>
<dbReference type="Proteomes" id="UP000310108">
    <property type="component" value="Unassembled WGS sequence"/>
</dbReference>
<reference evidence="1 2" key="1">
    <citation type="journal article" date="2019" name="PLoS ONE">
        <title>Comparative genome analysis indicates high evolutionary potential of pathogenicity genes in Colletotrichum tanaceti.</title>
        <authorList>
            <person name="Lelwala R.V."/>
            <person name="Korhonen P.K."/>
            <person name="Young N.D."/>
            <person name="Scott J.B."/>
            <person name="Ades P.A."/>
            <person name="Gasser R.B."/>
            <person name="Taylor P.W.J."/>
        </authorList>
    </citation>
    <scope>NUCLEOTIDE SEQUENCE [LARGE SCALE GENOMIC DNA]</scope>
    <source>
        <strain evidence="1">BRIP57314</strain>
    </source>
</reference>
<dbReference type="EMBL" id="PJEX01000017">
    <property type="protein sequence ID" value="TKW58930.1"/>
    <property type="molecule type" value="Genomic_DNA"/>
</dbReference>
<evidence type="ECO:0000313" key="2">
    <source>
        <dbReference type="Proteomes" id="UP000310108"/>
    </source>
</evidence>
<dbReference type="AlphaFoldDB" id="A0A4U6XSP9"/>
<proteinExistence type="predicted"/>
<name>A0A4U6XSP9_9PEZI</name>
<protein>
    <submittedName>
        <fullName evidence="1">Uncharacterized protein</fullName>
    </submittedName>
</protein>
<sequence>MVEKALEMHEKREEAVLDHGLKSQVGFQRLAEELGKPEECRDKARPNRLVQMFPSSRKKDTAPRAHTAVPEKMILALWEESERDEQGPLGFSRPPVTTALEPSLQSLAQAKERSLQCMGVVCLC</sequence>
<gene>
    <name evidence="1" type="ORF">CTA1_644</name>
</gene>
<keyword evidence="2" id="KW-1185">Reference proteome</keyword>